<evidence type="ECO:0000256" key="8">
    <source>
        <dbReference type="ARBA" id="ARBA00023055"/>
    </source>
</evidence>
<dbReference type="GO" id="GO:0034045">
    <property type="term" value="C:phagophore assembly site membrane"/>
    <property type="evidence" value="ECO:0007669"/>
    <property type="project" value="UniProtKB-SubCell"/>
</dbReference>
<dbReference type="GO" id="GO:0034727">
    <property type="term" value="P:piecemeal microautophagy of the nucleus"/>
    <property type="evidence" value="ECO:0007669"/>
    <property type="project" value="TreeGrafter"/>
</dbReference>
<keyword evidence="9" id="KW-0472">Membrane</keyword>
<keyword evidence="5" id="KW-0813">Transport</keyword>
<dbReference type="GO" id="GO:0005789">
    <property type="term" value="C:endoplasmic reticulum membrane"/>
    <property type="evidence" value="ECO:0007669"/>
    <property type="project" value="UniProtKB-SubCell"/>
</dbReference>
<gene>
    <name evidence="12" type="ORF">B296_00036936</name>
</gene>
<dbReference type="GO" id="GO:0043495">
    <property type="term" value="F:protein-membrane adaptor activity"/>
    <property type="evidence" value="ECO:0007669"/>
    <property type="project" value="TreeGrafter"/>
</dbReference>
<dbReference type="Proteomes" id="UP000287651">
    <property type="component" value="Unassembled WGS sequence"/>
</dbReference>
<dbReference type="GO" id="GO:0000422">
    <property type="term" value="P:autophagy of mitochondrion"/>
    <property type="evidence" value="ECO:0007669"/>
    <property type="project" value="TreeGrafter"/>
</dbReference>
<proteinExistence type="inferred from homology"/>
<comment type="similarity">
    <text evidence="3">Belongs to the ATG2 family.</text>
</comment>
<dbReference type="AlphaFoldDB" id="A0A426YCX8"/>
<dbReference type="EMBL" id="AMZH03013251">
    <property type="protein sequence ID" value="RRT49591.1"/>
    <property type="molecule type" value="Genomic_DNA"/>
</dbReference>
<evidence type="ECO:0000256" key="1">
    <source>
        <dbReference type="ARBA" id="ARBA00004406"/>
    </source>
</evidence>
<dbReference type="GO" id="GO:0061723">
    <property type="term" value="P:glycophagy"/>
    <property type="evidence" value="ECO:0007669"/>
    <property type="project" value="TreeGrafter"/>
</dbReference>
<reference evidence="12 13" key="1">
    <citation type="journal article" date="2014" name="Agronomy (Basel)">
        <title>A Draft Genome Sequence for Ensete ventricosum, the Drought-Tolerant Tree Against Hunger.</title>
        <authorList>
            <person name="Harrison J."/>
            <person name="Moore K.A."/>
            <person name="Paszkiewicz K."/>
            <person name="Jones T."/>
            <person name="Grant M."/>
            <person name="Ambacheew D."/>
            <person name="Muzemil S."/>
            <person name="Studholme D.J."/>
        </authorList>
    </citation>
    <scope>NUCLEOTIDE SEQUENCE [LARGE SCALE GENOMIC DNA]</scope>
</reference>
<sequence>MDTSTDMGIKNEQMSLRSSNISQTSILVECNAIDTCIRLNELVEVSRPLQKELQGSWSCFKLKIEKFELLSVSNIGGKEDAKLLWLNHGEGDLWGSICSRDEKAFAIRQDLPLITCRNSAMRRGNGEGANALAFGPAGTVVTHIWNPQLHQSYTSIIVRCGTVIAPGGRLDWITAVCLFFSSPPRGAESPEDDAKTQVSFFLDLVDVALSYEPQNKQFQVNSEVPGLDHNFHVEHNKEKDEGYTACLLAAASFSLSVHTKSDPTTNYDIHIKDIGLLISESFGSITDIDGYCISYLQKAQYSKVAQVSLLQAILRIRGIFWEIECEESHIDLESCHDTTSGLFRLIAQLQQLYAPDVEDALLHLQSRWDTVQQTDMDQNTSYLADPVSSNSMDLGSGLSTSNKECQAYGLLDDILENALECHPNSDHCGIQSHVACEQCKRGDILNVNASRAGDAFAANYADSSCSSGVEAFQNQSDNEKSTPQFIESYYAPDMLPSLPLCVGNHSRCEDNRCALDVSFHRDTEYRRGGWYLDDCLTIVEDHISTIMNQPEGKYLRQGELESDNSNSDDCCLLKGRILLKNMDARWRMYAGVDWYKPEAVPTCSVNSNGRDGSLCLELSLVGLYIQYDIYPEGETNVSKLSLSIHDFNLYDRSRDAPWKM</sequence>
<evidence type="ECO:0000313" key="13">
    <source>
        <dbReference type="Proteomes" id="UP000287651"/>
    </source>
</evidence>
<organism evidence="12 13">
    <name type="scientific">Ensete ventricosum</name>
    <name type="common">Abyssinian banana</name>
    <name type="synonym">Musa ensete</name>
    <dbReference type="NCBI Taxonomy" id="4639"/>
    <lineage>
        <taxon>Eukaryota</taxon>
        <taxon>Viridiplantae</taxon>
        <taxon>Streptophyta</taxon>
        <taxon>Embryophyta</taxon>
        <taxon>Tracheophyta</taxon>
        <taxon>Spermatophyta</taxon>
        <taxon>Magnoliopsida</taxon>
        <taxon>Liliopsida</taxon>
        <taxon>Zingiberales</taxon>
        <taxon>Musaceae</taxon>
        <taxon>Ensete</taxon>
    </lineage>
</organism>
<evidence type="ECO:0000256" key="2">
    <source>
        <dbReference type="ARBA" id="ARBA00004623"/>
    </source>
</evidence>
<evidence type="ECO:0000256" key="10">
    <source>
        <dbReference type="ARBA" id="ARBA00024479"/>
    </source>
</evidence>
<evidence type="ECO:0000313" key="12">
    <source>
        <dbReference type="EMBL" id="RRT49591.1"/>
    </source>
</evidence>
<dbReference type="PANTHER" id="PTHR13190">
    <property type="entry name" value="AUTOPHAGY-RELATED 2, ISOFORM A"/>
    <property type="match status" value="1"/>
</dbReference>
<evidence type="ECO:0000256" key="4">
    <source>
        <dbReference type="ARBA" id="ARBA00018070"/>
    </source>
</evidence>
<comment type="caution">
    <text evidence="12">The sequence shown here is derived from an EMBL/GenBank/DDBJ whole genome shotgun (WGS) entry which is preliminary data.</text>
</comment>
<comment type="catalytic activity">
    <reaction evidence="10">
        <text>a 1,2-diacyl-sn-glycero-3-phospho-L-serine(in) = a 1,2-diacyl-sn-glycero-3-phospho-L-serine(out)</text>
        <dbReference type="Rhea" id="RHEA:38663"/>
        <dbReference type="ChEBI" id="CHEBI:57262"/>
    </reaction>
</comment>
<dbReference type="InterPro" id="IPR026849">
    <property type="entry name" value="ATG2"/>
</dbReference>
<dbReference type="GO" id="GO:0000045">
    <property type="term" value="P:autophagosome assembly"/>
    <property type="evidence" value="ECO:0007669"/>
    <property type="project" value="TreeGrafter"/>
</dbReference>
<dbReference type="Pfam" id="PF13329">
    <property type="entry name" value="ATG2_CAD"/>
    <property type="match status" value="1"/>
</dbReference>
<keyword evidence="8" id="KW-0445">Lipid transport</keyword>
<evidence type="ECO:0000256" key="11">
    <source>
        <dbReference type="ARBA" id="ARBA00024615"/>
    </source>
</evidence>
<evidence type="ECO:0000256" key="3">
    <source>
        <dbReference type="ARBA" id="ARBA00009714"/>
    </source>
</evidence>
<name>A0A426YCX8_ENSVE</name>
<dbReference type="GO" id="GO:0061908">
    <property type="term" value="C:phagophore"/>
    <property type="evidence" value="ECO:0007669"/>
    <property type="project" value="TreeGrafter"/>
</dbReference>
<comment type="subcellular location">
    <subcellularLocation>
        <location evidence="1">Endoplasmic reticulum membrane</location>
        <topology evidence="1">Peripheral membrane protein</topology>
    </subcellularLocation>
    <subcellularLocation>
        <location evidence="2">Preautophagosomal structure membrane</location>
        <topology evidence="2">Peripheral membrane protein</topology>
    </subcellularLocation>
</comment>
<feature type="non-terminal residue" evidence="12">
    <location>
        <position position="660"/>
    </location>
</feature>
<evidence type="ECO:0000256" key="6">
    <source>
        <dbReference type="ARBA" id="ARBA00022824"/>
    </source>
</evidence>
<accession>A0A426YCX8</accession>
<evidence type="ECO:0000256" key="9">
    <source>
        <dbReference type="ARBA" id="ARBA00023136"/>
    </source>
</evidence>
<keyword evidence="7" id="KW-0072">Autophagy</keyword>
<dbReference type="GO" id="GO:0061709">
    <property type="term" value="P:reticulophagy"/>
    <property type="evidence" value="ECO:0007669"/>
    <property type="project" value="TreeGrafter"/>
</dbReference>
<dbReference type="GO" id="GO:0006869">
    <property type="term" value="P:lipid transport"/>
    <property type="evidence" value="ECO:0007669"/>
    <property type="project" value="UniProtKB-KW"/>
</dbReference>
<protein>
    <recommendedName>
        <fullName evidence="4">Autophagy-related protein 2</fullName>
    </recommendedName>
</protein>
<keyword evidence="6" id="KW-0256">Endoplasmic reticulum</keyword>
<evidence type="ECO:0000256" key="5">
    <source>
        <dbReference type="ARBA" id="ARBA00022448"/>
    </source>
</evidence>
<comment type="catalytic activity">
    <reaction evidence="11">
        <text>a 1,2-diacyl-sn-glycero-3-phosphoethanolamine(in) = a 1,2-diacyl-sn-glycero-3-phosphoethanolamine(out)</text>
        <dbReference type="Rhea" id="RHEA:38895"/>
        <dbReference type="ChEBI" id="CHEBI:64612"/>
    </reaction>
</comment>
<dbReference type="GO" id="GO:0032266">
    <property type="term" value="F:phosphatidylinositol-3-phosphate binding"/>
    <property type="evidence" value="ECO:0007669"/>
    <property type="project" value="TreeGrafter"/>
</dbReference>
<evidence type="ECO:0000256" key="7">
    <source>
        <dbReference type="ARBA" id="ARBA00023006"/>
    </source>
</evidence>
<dbReference type="PANTHER" id="PTHR13190:SF1">
    <property type="entry name" value="AUTOPHAGY-RELATED 2, ISOFORM A"/>
    <property type="match status" value="1"/>
</dbReference>